<protein>
    <submittedName>
        <fullName evidence="2">Uncharacterized protein</fullName>
    </submittedName>
</protein>
<dbReference type="AlphaFoldDB" id="A0A4U7N995"/>
<evidence type="ECO:0000313" key="2">
    <source>
        <dbReference type="EMBL" id="TKZ22585.1"/>
    </source>
</evidence>
<dbReference type="RefSeq" id="WP_138014601.1">
    <property type="nucleotide sequence ID" value="NZ_SULI01000001.1"/>
</dbReference>
<keyword evidence="3" id="KW-1185">Reference proteome</keyword>
<keyword evidence="1" id="KW-0472">Membrane</keyword>
<keyword evidence="1" id="KW-1133">Transmembrane helix</keyword>
<gene>
    <name evidence="2" type="ORF">FAP39_01555</name>
</gene>
<evidence type="ECO:0000313" key="3">
    <source>
        <dbReference type="Proteomes" id="UP000306575"/>
    </source>
</evidence>
<accession>A0A4U7N995</accession>
<reference evidence="2 3" key="1">
    <citation type="submission" date="2019-04" db="EMBL/GenBank/DDBJ databases">
        <title>Genome sequence of Pelagicola litoralis CL-ES2.</title>
        <authorList>
            <person name="Cao J."/>
        </authorList>
    </citation>
    <scope>NUCLEOTIDE SEQUENCE [LARGE SCALE GENOMIC DNA]</scope>
    <source>
        <strain evidence="2 3">CL-ES2</strain>
    </source>
</reference>
<proteinExistence type="predicted"/>
<comment type="caution">
    <text evidence="2">The sequence shown here is derived from an EMBL/GenBank/DDBJ whole genome shotgun (WGS) entry which is preliminary data.</text>
</comment>
<feature type="transmembrane region" description="Helical" evidence="1">
    <location>
        <begin position="325"/>
        <end position="347"/>
    </location>
</feature>
<organism evidence="2 3">
    <name type="scientific">Shimia litoralis</name>
    <dbReference type="NCBI Taxonomy" id="420403"/>
    <lineage>
        <taxon>Bacteria</taxon>
        <taxon>Pseudomonadati</taxon>
        <taxon>Pseudomonadota</taxon>
        <taxon>Alphaproteobacteria</taxon>
        <taxon>Rhodobacterales</taxon>
        <taxon>Roseobacteraceae</taxon>
    </lineage>
</organism>
<sequence>MSTVDSLIDIQCPILGMIPKQISANRDDVHIGGTETVFSGDVFSDCLSALRRNASLEWDLSGHIQSPEPHTTSCFFKIFLLATGDICLLYAAQFNDLTRATDLSQADYFQNVLPHAEPLVKALVARIALSAKIEIDHDLKTPIHRVFGGPDTAAFRSRLDELFIAEGLELADCAVSQHDGPSEKWAIFGGWSYSAILRQDHAEEFYFTSLMIRLQINWLKARRIRSSVLESAVTRTSDLKGQRLKALNTAMNELTFYLQISRQQRADYRANLKPWLANCYDATDDRWQVEEDYESLHNAVCDFRDFVKYVSDEKSKLQLEIQSKLLYFIAGLDTLAISSFALSLLSFRRAEASEFPSWIQSTASSALTGLVVINVVLLLAIFILGFVRRD</sequence>
<name>A0A4U7N995_9RHOB</name>
<evidence type="ECO:0000256" key="1">
    <source>
        <dbReference type="SAM" id="Phobius"/>
    </source>
</evidence>
<dbReference type="EMBL" id="SULI01000001">
    <property type="protein sequence ID" value="TKZ22585.1"/>
    <property type="molecule type" value="Genomic_DNA"/>
</dbReference>
<feature type="transmembrane region" description="Helical" evidence="1">
    <location>
        <begin position="367"/>
        <end position="387"/>
    </location>
</feature>
<dbReference type="Proteomes" id="UP000306575">
    <property type="component" value="Unassembled WGS sequence"/>
</dbReference>
<keyword evidence="1" id="KW-0812">Transmembrane</keyword>